<feature type="non-terminal residue" evidence="1">
    <location>
        <position position="1"/>
    </location>
</feature>
<dbReference type="STRING" id="59895.A0A124SAY0"/>
<sequence>YFQTYFTILDILNGLGDNIPLATPTTATATPLASFGGGAAVTNAFQITDKPSLFENFQQIDNTPMNSIFSPSSPSCLPSSYRNPTPCFQLWPNYKCLSHFSFINHRLSSLSIQSTSASHKSTTYAVTPSSEGAIPVMNFEDFVEKDWSFLDADDISSDEVYKQNTDRIISAGKVGAESKILISTGSEGFVDRVVDTCSYKQLLVVHDSLFVLACIKEKYDKVICWQGELIFLPEKWAPFDVVFLYFLPALPFELNQVFGALSKVCSPGARIVISYPKGKELVEQQKVEYPDVVVSNLPDKPTLECAASDHSFTMVEFIDEPGFYLAVLAYKSS</sequence>
<gene>
    <name evidence="1" type="ORF">Ccrd_024736</name>
</gene>
<dbReference type="PANTHER" id="PTHR37217">
    <property type="entry name" value="EXPRESSED PROTEIN"/>
    <property type="match status" value="1"/>
</dbReference>
<dbReference type="AlphaFoldDB" id="A0A124SAY0"/>
<reference evidence="1 2" key="1">
    <citation type="journal article" date="2016" name="Sci. Rep.">
        <title>The genome sequence of the outbreeding globe artichoke constructed de novo incorporating a phase-aware low-pass sequencing strategy of F1 progeny.</title>
        <authorList>
            <person name="Scaglione D."/>
            <person name="Reyes-Chin-Wo S."/>
            <person name="Acquadro A."/>
            <person name="Froenicke L."/>
            <person name="Portis E."/>
            <person name="Beitel C."/>
            <person name="Tirone M."/>
            <person name="Mauro R."/>
            <person name="Lo Monaco A."/>
            <person name="Mauromicale G."/>
            <person name="Faccioli P."/>
            <person name="Cattivelli L."/>
            <person name="Rieseberg L."/>
            <person name="Michelmore R."/>
            <person name="Lanteri S."/>
        </authorList>
    </citation>
    <scope>NUCLEOTIDE SEQUENCE [LARGE SCALE GENOMIC DNA]</scope>
    <source>
        <strain evidence="1">2C</strain>
    </source>
</reference>
<dbReference type="SUPFAM" id="SSF53335">
    <property type="entry name" value="S-adenosyl-L-methionine-dependent methyltransferases"/>
    <property type="match status" value="1"/>
</dbReference>
<dbReference type="InterPro" id="IPR029063">
    <property type="entry name" value="SAM-dependent_MTases_sf"/>
</dbReference>
<organism evidence="1 2">
    <name type="scientific">Cynara cardunculus var. scolymus</name>
    <name type="common">Globe artichoke</name>
    <name type="synonym">Cynara scolymus</name>
    <dbReference type="NCBI Taxonomy" id="59895"/>
    <lineage>
        <taxon>Eukaryota</taxon>
        <taxon>Viridiplantae</taxon>
        <taxon>Streptophyta</taxon>
        <taxon>Embryophyta</taxon>
        <taxon>Tracheophyta</taxon>
        <taxon>Spermatophyta</taxon>
        <taxon>Magnoliopsida</taxon>
        <taxon>eudicotyledons</taxon>
        <taxon>Gunneridae</taxon>
        <taxon>Pentapetalae</taxon>
        <taxon>asterids</taxon>
        <taxon>campanulids</taxon>
        <taxon>Asterales</taxon>
        <taxon>Asteraceae</taxon>
        <taxon>Carduoideae</taxon>
        <taxon>Cardueae</taxon>
        <taxon>Carduinae</taxon>
        <taxon>Cynara</taxon>
    </lineage>
</organism>
<name>A0A124SAY0_CYNCS</name>
<protein>
    <submittedName>
        <fullName evidence="1">Uncharacterized protein</fullName>
    </submittedName>
</protein>
<evidence type="ECO:0000313" key="2">
    <source>
        <dbReference type="Proteomes" id="UP000243975"/>
    </source>
</evidence>
<comment type="caution">
    <text evidence="1">The sequence shown here is derived from an EMBL/GenBank/DDBJ whole genome shotgun (WGS) entry which is preliminary data.</text>
</comment>
<keyword evidence="2" id="KW-1185">Reference proteome</keyword>
<dbReference type="Proteomes" id="UP000243975">
    <property type="component" value="Unassembled WGS sequence"/>
</dbReference>
<proteinExistence type="predicted"/>
<accession>A0A124SAY0</accession>
<dbReference type="Gramene" id="KVH88915">
    <property type="protein sequence ID" value="KVH88915"/>
    <property type="gene ID" value="Ccrd_024736"/>
</dbReference>
<dbReference type="PANTHER" id="PTHR37217:SF1">
    <property type="entry name" value="EXPRESSED PROTEIN"/>
    <property type="match status" value="1"/>
</dbReference>
<dbReference type="GO" id="GO:0009507">
    <property type="term" value="C:chloroplast"/>
    <property type="evidence" value="ECO:0007669"/>
    <property type="project" value="TreeGrafter"/>
</dbReference>
<dbReference type="EMBL" id="LEKV01005326">
    <property type="protein sequence ID" value="KVH88915.1"/>
    <property type="molecule type" value="Genomic_DNA"/>
</dbReference>
<evidence type="ECO:0000313" key="1">
    <source>
        <dbReference type="EMBL" id="KVH88915.1"/>
    </source>
</evidence>